<proteinExistence type="inferred from homology"/>
<dbReference type="GeneTree" id="ENSGT00940000155107"/>
<accession>A0A3B3Q6F2</accession>
<keyword evidence="5" id="KW-0255">Endonuclease</keyword>
<keyword evidence="9" id="KW-0460">Magnesium</keyword>
<keyword evidence="3" id="KW-0540">Nuclease</keyword>
<evidence type="ECO:0000313" key="14">
    <source>
        <dbReference type="Ensembl" id="ENSPKIP00000001419.1"/>
    </source>
</evidence>
<dbReference type="AlphaFoldDB" id="A0A3B3Q6F2"/>
<comment type="similarity">
    <text evidence="2">Belongs to the ZC3H12 family.</text>
</comment>
<feature type="domain" description="RNase NYN" evidence="12">
    <location>
        <begin position="125"/>
        <end position="265"/>
    </location>
</feature>
<feature type="chain" id="PRO_5017220183" evidence="11">
    <location>
        <begin position="26"/>
        <end position="298"/>
    </location>
</feature>
<dbReference type="InterPro" id="IPR021869">
    <property type="entry name" value="RNase_Zc3h12_NYN"/>
</dbReference>
<dbReference type="CDD" id="cd18729">
    <property type="entry name" value="PIN_Zc3h12-like"/>
    <property type="match status" value="1"/>
</dbReference>
<dbReference type="GO" id="GO:0008270">
    <property type="term" value="F:zinc ion binding"/>
    <property type="evidence" value="ECO:0007669"/>
    <property type="project" value="UniProtKB-KW"/>
</dbReference>
<keyword evidence="8" id="KW-0862">Zinc</keyword>
<reference evidence="14" key="2">
    <citation type="submission" date="2025-09" db="UniProtKB">
        <authorList>
            <consortium name="Ensembl"/>
        </authorList>
    </citation>
    <scope>IDENTIFICATION</scope>
</reference>
<reference evidence="14" key="1">
    <citation type="submission" date="2025-08" db="UniProtKB">
        <authorList>
            <consortium name="Ensembl"/>
        </authorList>
    </citation>
    <scope>IDENTIFICATION</scope>
</reference>
<keyword evidence="7" id="KW-0378">Hydrolase</keyword>
<evidence type="ECO:0000259" key="12">
    <source>
        <dbReference type="Pfam" id="PF11977"/>
    </source>
</evidence>
<dbReference type="GO" id="GO:0003729">
    <property type="term" value="F:mRNA binding"/>
    <property type="evidence" value="ECO:0007669"/>
    <property type="project" value="TreeGrafter"/>
</dbReference>
<keyword evidence="11" id="KW-0732">Signal</keyword>
<dbReference type="InterPro" id="IPR040546">
    <property type="entry name" value="Rege-1_UBA-like"/>
</dbReference>
<dbReference type="GO" id="GO:0005634">
    <property type="term" value="C:nucleus"/>
    <property type="evidence" value="ECO:0007669"/>
    <property type="project" value="TreeGrafter"/>
</dbReference>
<keyword evidence="15" id="KW-1185">Reference proteome</keyword>
<evidence type="ECO:0000256" key="8">
    <source>
        <dbReference type="ARBA" id="ARBA00022833"/>
    </source>
</evidence>
<gene>
    <name evidence="14" type="primary">ZC3H12A</name>
</gene>
<evidence type="ECO:0000256" key="9">
    <source>
        <dbReference type="ARBA" id="ARBA00022842"/>
    </source>
</evidence>
<dbReference type="Ensembl" id="ENSPKIT00000025338.1">
    <property type="protein sequence ID" value="ENSPKIP00000001419.1"/>
    <property type="gene ID" value="ENSPKIG00000019720.1"/>
</dbReference>
<dbReference type="Proteomes" id="UP000261540">
    <property type="component" value="Unplaced"/>
</dbReference>
<evidence type="ECO:0000256" key="1">
    <source>
        <dbReference type="ARBA" id="ARBA00001946"/>
    </source>
</evidence>
<feature type="compositionally biased region" description="Polar residues" evidence="10">
    <location>
        <begin position="87"/>
        <end position="103"/>
    </location>
</feature>
<evidence type="ECO:0000256" key="6">
    <source>
        <dbReference type="ARBA" id="ARBA00022771"/>
    </source>
</evidence>
<evidence type="ECO:0000256" key="2">
    <source>
        <dbReference type="ARBA" id="ARBA00010922"/>
    </source>
</evidence>
<evidence type="ECO:0000256" key="7">
    <source>
        <dbReference type="ARBA" id="ARBA00022801"/>
    </source>
</evidence>
<keyword evidence="6" id="KW-0863">Zinc-finger</keyword>
<comment type="cofactor">
    <cofactor evidence="1">
        <name>Mg(2+)</name>
        <dbReference type="ChEBI" id="CHEBI:18420"/>
    </cofactor>
</comment>
<name>A0A3B3Q6F2_9TELE</name>
<dbReference type="PANTHER" id="PTHR12876">
    <property type="entry name" value="N4BP1-RELATED"/>
    <property type="match status" value="1"/>
</dbReference>
<dbReference type="Gene3D" id="3.40.50.11980">
    <property type="match status" value="1"/>
</dbReference>
<dbReference type="GO" id="GO:0004521">
    <property type="term" value="F:RNA endonuclease activity"/>
    <property type="evidence" value="ECO:0007669"/>
    <property type="project" value="TreeGrafter"/>
</dbReference>
<dbReference type="GO" id="GO:0036464">
    <property type="term" value="C:cytoplasmic ribonucleoprotein granule"/>
    <property type="evidence" value="ECO:0007669"/>
    <property type="project" value="TreeGrafter"/>
</dbReference>
<dbReference type="InterPro" id="IPR051101">
    <property type="entry name" value="ZC3H12/N4BP1_RNase_Reg"/>
</dbReference>
<evidence type="ECO:0000256" key="10">
    <source>
        <dbReference type="SAM" id="MobiDB-lite"/>
    </source>
</evidence>
<keyword evidence="4" id="KW-0479">Metal-binding</keyword>
<organism evidence="14 15">
    <name type="scientific">Paramormyrops kingsleyae</name>
    <dbReference type="NCBI Taxonomy" id="1676925"/>
    <lineage>
        <taxon>Eukaryota</taxon>
        <taxon>Metazoa</taxon>
        <taxon>Chordata</taxon>
        <taxon>Craniata</taxon>
        <taxon>Vertebrata</taxon>
        <taxon>Euteleostomi</taxon>
        <taxon>Actinopterygii</taxon>
        <taxon>Neopterygii</taxon>
        <taxon>Teleostei</taxon>
        <taxon>Osteoglossocephala</taxon>
        <taxon>Osteoglossomorpha</taxon>
        <taxon>Osteoglossiformes</taxon>
        <taxon>Mormyridae</taxon>
        <taxon>Paramormyrops</taxon>
    </lineage>
</organism>
<feature type="region of interest" description="Disordered" evidence="10">
    <location>
        <begin position="87"/>
        <end position="126"/>
    </location>
</feature>
<evidence type="ECO:0000256" key="11">
    <source>
        <dbReference type="SAM" id="SignalP"/>
    </source>
</evidence>
<sequence>WRGGCRGRPWLPLHLSLCLWKLVHMGCPRLPPPPSDPAPQSAMDRQQSNVERFLKLGYAYGDILRVLENMHHDAQTNDILEELLKTSRSANPSPPGSRTSSPQLVPRGCGSPQPHQEDTGGSAGLRPIVIDGSNVAMSHGNKQVFSCRGLQLAVKWFWDRGHRDITVFVPLWRKETPKPDTPITDQHILYELEQRNILVFTPSRCINGKRVVCYDDRYIVRLAFDCGGVIVSNDNYRDLQTEKPQWKKFIEERLLMYTFANNMYVQNNILLYTVKVITLIINLHNKGILLLSTQDDTS</sequence>
<dbReference type="Pfam" id="PF11977">
    <property type="entry name" value="RNase_Zc3h12a"/>
    <property type="match status" value="1"/>
</dbReference>
<evidence type="ECO:0000256" key="5">
    <source>
        <dbReference type="ARBA" id="ARBA00022759"/>
    </source>
</evidence>
<evidence type="ECO:0000256" key="4">
    <source>
        <dbReference type="ARBA" id="ARBA00022723"/>
    </source>
</evidence>
<evidence type="ECO:0000259" key="13">
    <source>
        <dbReference type="Pfam" id="PF18039"/>
    </source>
</evidence>
<dbReference type="GO" id="GO:0016787">
    <property type="term" value="F:hydrolase activity"/>
    <property type="evidence" value="ECO:0007669"/>
    <property type="project" value="UniProtKB-KW"/>
</dbReference>
<feature type="signal peptide" evidence="11">
    <location>
        <begin position="1"/>
        <end position="25"/>
    </location>
</feature>
<dbReference type="FunFam" id="3.40.50.11980:FF:000001">
    <property type="entry name" value="ZC3H12A isoform 1"/>
    <property type="match status" value="1"/>
</dbReference>
<dbReference type="Pfam" id="PF18039">
    <property type="entry name" value="UBA_6"/>
    <property type="match status" value="1"/>
</dbReference>
<feature type="domain" description="Rege-1 UBA-like" evidence="13">
    <location>
        <begin position="47"/>
        <end position="85"/>
    </location>
</feature>
<dbReference type="PANTHER" id="PTHR12876:SF11">
    <property type="entry name" value="RIBONUCLEASE ZC3H12D-RELATED"/>
    <property type="match status" value="1"/>
</dbReference>
<evidence type="ECO:0000313" key="15">
    <source>
        <dbReference type="Proteomes" id="UP000261540"/>
    </source>
</evidence>
<evidence type="ECO:0000256" key="3">
    <source>
        <dbReference type="ARBA" id="ARBA00022722"/>
    </source>
</evidence>
<protein>
    <submittedName>
        <fullName evidence="14">Zinc finger CCCH-type containing 12A</fullName>
    </submittedName>
</protein>